<dbReference type="RefSeq" id="WP_129188105.1">
    <property type="nucleotide sequence ID" value="NZ_CP035493.1"/>
</dbReference>
<reference evidence="1 2" key="1">
    <citation type="submission" date="2019-01" db="EMBL/GenBank/DDBJ databases">
        <title>Genome sequencing of strain FW10M-9.</title>
        <authorList>
            <person name="Heo J."/>
            <person name="Kim S.-J."/>
            <person name="Kim J.-S."/>
            <person name="Hong S.-B."/>
            <person name="Kwon S.-W."/>
        </authorList>
    </citation>
    <scope>NUCLEOTIDE SEQUENCE [LARGE SCALE GENOMIC DNA]</scope>
    <source>
        <strain evidence="1 2">FW10M-9</strain>
    </source>
</reference>
<dbReference type="OrthoDB" id="5062998at2"/>
<evidence type="ECO:0008006" key="3">
    <source>
        <dbReference type="Google" id="ProtNLM"/>
    </source>
</evidence>
<dbReference type="AlphaFoldDB" id="A0A4P6FIJ9"/>
<dbReference type="KEGG" id="xya:ET471_10385"/>
<keyword evidence="2" id="KW-1185">Reference proteome</keyword>
<evidence type="ECO:0000313" key="1">
    <source>
        <dbReference type="EMBL" id="QAY70388.1"/>
    </source>
</evidence>
<accession>A0A4P6FIJ9</accession>
<dbReference type="EMBL" id="CP035493">
    <property type="protein sequence ID" value="QAY70388.1"/>
    <property type="molecule type" value="Genomic_DNA"/>
</dbReference>
<gene>
    <name evidence="1" type="ORF">ET471_10385</name>
</gene>
<evidence type="ECO:0000313" key="2">
    <source>
        <dbReference type="Proteomes" id="UP000292118"/>
    </source>
</evidence>
<sequence length="1027" mass="111021">MSDYHCVGSTSSGAAKLRDSAVAPLVAAARGYATFLNDKADLKRAKDILGVTSMASGNGRILRECVSTGDTLLMPWFDANTTWRHAHENEIARRGVAHQLRPSAPVRFPGDKKERKYVNLKDQGTRIDLHPATPLSWLNSGPDQPQTIVIAEGLIKGDSALTAVLRAAGVSDEDLMEPGEGADPAARLRQVMEAIPADKRFLILSVVGVGNWHKNSEWNTIAPVGRDCWVTFDADLATNHQVWSQAAQMQDFLEAKGAKDVFFVDLSAAGATGAKDGLDDFLAQAGVWGDIGANLVDLPEAPLRLDDDGLSDPMVRFRVSPDGSATQRKVATPDGGSYWQDLLPFGGRIAFYETVRSPRQSEMASGVAETTPSPDDETRATIEVAYGCDGEVRTAVVRGRQRVVDALPAEWWREGASIPRTLSAVSGWPPRRQDGEAFLEAMKGNGAPDDRVLWDVMGWMPSPPDGSGPVYVVGDCVIGKDGQVSTDDVRVENPLPIAENFGVVFPDPDVDWVEQALIDAREVIDVYLHSGAWTDPSIAHTVLALALRPALPLLPRAAAYLVGGPGSGKSFTAGHIMSFWQCGPDRWNENSLTGTADDTVASSEINRHHSNIWVVDDLAPSPSKQTSERQQAAVGSMIRSNFNRRSRSRATAEMGLRRARPPRALLIVTAENEPSVSSIADRVITLRFGKGALAPTTEPTDRLRVLQRENPAPARLMGALLRWLATGVAEPGKWLDLNADLIGARNGLESACAKWIESLSGGPDAAKGSPARQAKIAADLLLGLWVFREFLDFLGVLDEPLFEAFSKTNNDMVLREAGWFDADGKPVPDGDPTGEFRPTLYAYSAYEPVVRQVMSTYSERASRSIGASILEAVRSTLESGKGYLSVPESPDASPADVFGRKGLNARIGWRGESPAPGATHIGAITKINDARSPHNGELVVLLNPSDAYCAASRNREDVLPHGTRAAQVWEAVWDEGRALPENQGWKRNTDSRGRKRAYVRARLGGEVIKGVPVLLDVLLNGEEADRA</sequence>
<organism evidence="1 2">
    <name type="scientific">Xylanimonas protaetiae</name>
    <dbReference type="NCBI Taxonomy" id="2509457"/>
    <lineage>
        <taxon>Bacteria</taxon>
        <taxon>Bacillati</taxon>
        <taxon>Actinomycetota</taxon>
        <taxon>Actinomycetes</taxon>
        <taxon>Micrococcales</taxon>
        <taxon>Promicromonosporaceae</taxon>
        <taxon>Xylanimonas</taxon>
    </lineage>
</organism>
<name>A0A4P6FIJ9_9MICO</name>
<proteinExistence type="predicted"/>
<protein>
    <recommendedName>
        <fullName evidence="3">DUF3854 domain-containing protein</fullName>
    </recommendedName>
</protein>
<dbReference type="Proteomes" id="UP000292118">
    <property type="component" value="Chromosome"/>
</dbReference>